<feature type="transmembrane region" description="Helical" evidence="1">
    <location>
        <begin position="270"/>
        <end position="292"/>
    </location>
</feature>
<keyword evidence="1" id="KW-0472">Membrane</keyword>
<evidence type="ECO:0000313" key="2">
    <source>
        <dbReference type="EMBL" id="OEU08674.1"/>
    </source>
</evidence>
<dbReference type="AlphaFoldDB" id="A0A1E7ESA4"/>
<feature type="transmembrane region" description="Helical" evidence="1">
    <location>
        <begin position="98"/>
        <end position="116"/>
    </location>
</feature>
<keyword evidence="3" id="KW-1185">Reference proteome</keyword>
<proteinExistence type="predicted"/>
<reference evidence="2 3" key="1">
    <citation type="submission" date="2016-09" db="EMBL/GenBank/DDBJ databases">
        <title>Extensive genetic diversity and differential bi-allelic expression allows diatom success in the polar Southern Ocean.</title>
        <authorList>
            <consortium name="DOE Joint Genome Institute"/>
            <person name="Mock T."/>
            <person name="Otillar R.P."/>
            <person name="Strauss J."/>
            <person name="Dupont C."/>
            <person name="Frickenhaus S."/>
            <person name="Maumus F."/>
            <person name="Mcmullan M."/>
            <person name="Sanges R."/>
            <person name="Schmutz J."/>
            <person name="Toseland A."/>
            <person name="Valas R."/>
            <person name="Veluchamy A."/>
            <person name="Ward B.J."/>
            <person name="Allen A."/>
            <person name="Barry K."/>
            <person name="Falciatore A."/>
            <person name="Ferrante M."/>
            <person name="Fortunato A.E."/>
            <person name="Gloeckner G."/>
            <person name="Gruber A."/>
            <person name="Hipkin R."/>
            <person name="Janech M."/>
            <person name="Kroth P."/>
            <person name="Leese F."/>
            <person name="Lindquist E."/>
            <person name="Lyon B.R."/>
            <person name="Martin J."/>
            <person name="Mayer C."/>
            <person name="Parker M."/>
            <person name="Quesneville H."/>
            <person name="Raymond J."/>
            <person name="Uhlig C."/>
            <person name="Valentin K.U."/>
            <person name="Worden A.Z."/>
            <person name="Armbrust E.V."/>
            <person name="Bowler C."/>
            <person name="Green B."/>
            <person name="Moulton V."/>
            <person name="Van Oosterhout C."/>
            <person name="Grigoriev I."/>
        </authorList>
    </citation>
    <scope>NUCLEOTIDE SEQUENCE [LARGE SCALE GENOMIC DNA]</scope>
    <source>
        <strain evidence="2 3">CCMP1102</strain>
    </source>
</reference>
<name>A0A1E7ESA4_9STRA</name>
<accession>A0A1E7ESA4</accession>
<feature type="transmembrane region" description="Helical" evidence="1">
    <location>
        <begin position="188"/>
        <end position="204"/>
    </location>
</feature>
<dbReference type="EMBL" id="KV784379">
    <property type="protein sequence ID" value="OEU08674.1"/>
    <property type="molecule type" value="Genomic_DNA"/>
</dbReference>
<evidence type="ECO:0000313" key="3">
    <source>
        <dbReference type="Proteomes" id="UP000095751"/>
    </source>
</evidence>
<feature type="transmembrane region" description="Helical" evidence="1">
    <location>
        <begin position="143"/>
        <end position="161"/>
    </location>
</feature>
<dbReference type="InParanoid" id="A0A1E7ESA4"/>
<evidence type="ECO:0000256" key="1">
    <source>
        <dbReference type="SAM" id="Phobius"/>
    </source>
</evidence>
<dbReference type="Proteomes" id="UP000095751">
    <property type="component" value="Unassembled WGS sequence"/>
</dbReference>
<feature type="transmembrane region" description="Helical" evidence="1">
    <location>
        <begin position="225"/>
        <end position="250"/>
    </location>
</feature>
<feature type="transmembrane region" description="Helical" evidence="1">
    <location>
        <begin position="31"/>
        <end position="50"/>
    </location>
</feature>
<sequence length="313" mass="36843">MNSETTTLVPSGNAPRETKPTPVTISFHLDLLKAFGLFFGPVMIATGMIITNSKVFPSDGSPGNRHEFPKVIADTYIRQMFHMSHTCIFIDFRPAKDIAALIVSLFTLPLMIYTYVNHKRIEEDMNKDPGDWKWIYLFSKYTWKFRVLCLGLFFMVFVNSPDGKYEDPKDMSWKELFSNPAWVKFEKHYFFYFFYQLSMALLAIESGWQFHMKNDHPFIKSKNTLWYYNLLTIVWLAYYTLWITTFQLGLDFPGHTKANEPLDFSSWRWTWANFVMYGYDVLTIILPFIFAVRYSHKHPEKMVISFATTTPPN</sequence>
<organism evidence="2 3">
    <name type="scientific">Fragilariopsis cylindrus CCMP1102</name>
    <dbReference type="NCBI Taxonomy" id="635003"/>
    <lineage>
        <taxon>Eukaryota</taxon>
        <taxon>Sar</taxon>
        <taxon>Stramenopiles</taxon>
        <taxon>Ochrophyta</taxon>
        <taxon>Bacillariophyta</taxon>
        <taxon>Bacillariophyceae</taxon>
        <taxon>Bacillariophycidae</taxon>
        <taxon>Bacillariales</taxon>
        <taxon>Bacillariaceae</taxon>
        <taxon>Fragilariopsis</taxon>
    </lineage>
</organism>
<gene>
    <name evidence="2" type="ORF">FRACYDRAFT_249575</name>
</gene>
<keyword evidence="1" id="KW-0812">Transmembrane</keyword>
<keyword evidence="1" id="KW-1133">Transmembrane helix</keyword>
<protein>
    <submittedName>
        <fullName evidence="2">Uncharacterized protein</fullName>
    </submittedName>
</protein>
<dbReference type="KEGG" id="fcy:FRACYDRAFT_249575"/>